<dbReference type="GO" id="GO:0005524">
    <property type="term" value="F:ATP binding"/>
    <property type="evidence" value="ECO:0007669"/>
    <property type="project" value="UniProtKB-KW"/>
</dbReference>
<dbReference type="PANTHER" id="PTHR45639:SF34">
    <property type="entry name" value="CHAPERONE PROTEIN DNAK"/>
    <property type="match status" value="1"/>
</dbReference>
<accession>A0A6P8YJ84</accession>
<dbReference type="Pfam" id="PF00012">
    <property type="entry name" value="HSP70"/>
    <property type="match status" value="1"/>
</dbReference>
<dbReference type="Gene3D" id="1.20.1270.10">
    <property type="match status" value="1"/>
</dbReference>
<organism evidence="6">
    <name type="scientific">Thrips palmi</name>
    <name type="common">Melon thrips</name>
    <dbReference type="NCBI Taxonomy" id="161013"/>
    <lineage>
        <taxon>Eukaryota</taxon>
        <taxon>Metazoa</taxon>
        <taxon>Ecdysozoa</taxon>
        <taxon>Arthropoda</taxon>
        <taxon>Hexapoda</taxon>
        <taxon>Insecta</taxon>
        <taxon>Pterygota</taxon>
        <taxon>Neoptera</taxon>
        <taxon>Paraneoptera</taxon>
        <taxon>Thysanoptera</taxon>
        <taxon>Terebrantia</taxon>
        <taxon>Thripoidea</taxon>
        <taxon>Thripidae</taxon>
        <taxon>Thrips</taxon>
    </lineage>
</organism>
<dbReference type="InterPro" id="IPR029048">
    <property type="entry name" value="HSP70_C_sf"/>
</dbReference>
<proteinExistence type="inferred from homology"/>
<evidence type="ECO:0000256" key="1">
    <source>
        <dbReference type="ARBA" id="ARBA00007381"/>
    </source>
</evidence>
<sequence length="972" mass="108191">MKRCQDMARQGSAPEVVLGIDLGTTKSVMAAFLEDDVEVLQNDIGSRSTPSCVHASMDAGDAVRDVGEAALRLAVSHPHSTVRNVKSVLGRAHQDVGSDHHLGPIKLGQSNLGHGVSIYLEGGVVMAAEEVTSMLLVHLKKAAEEQLGRGDINFAVIAVPAYFNAAQRNAVRDAAYLAGLRVLHLVNDTSAAALVYARERDQPKTVLVVDVGGGGSSVAVVRTEFSAVRVLAASDRRLPGGEDFDARMVEHFKEVIKQAHGLEVTSARSLEILRGQWEKAKQKLSRIPSTKMATFLPDGDLDFQADVSRAAFEELCRPLFEAIVDEVKRTLLKAEVAVNQVDDVVLVGGSSRIPALRAMVQSELAQRPLCKAVSADEAVAKGAALLAAQCVRLEEVTPLVLKVTAAGNEVVVPANTALPLTLAMPGNSTVVVEQGCLDQPSLVVIHEKKSVQAVKFSIDPCGFFRFLDSQGASMKLLPRGCIGGPALTQIRDKVQSRIQDEEEDRRRIELKNELEERCRAYLSQEEEAAQGDPDEALVRDLRRDCETHLQWLEANPTAAKEELDTRHASLTGCWLNLDESREQRRAANAREAERQRVESETFKMRKNLEEKCLSYLQEPEAAYGDPDADLVRNLRRECGRHLQLLDADHDFSLDELELKHASVSSLWSELKESRERREAQREEAERLQREREREALRRQREDEIRRQREAERMQRDDEIRRQREAERMQREDEIRRQREAERGQKEAERRQREDEKQWAAIKRSEELRNQKEGDMKKEADRRPRQAQTYSQVAQKRPAAGRSDQGAGDEAGPRDPRVALEDSVRQMYKCVFRSEALRRKSFSLQPQDPRPSPRLPATRVVRALADGEAVRALQAAATAGRALLVVEQVAAPGRLLVALSARFLAGHGARKPVERLLLLRDALTTTGEDLLLRLDGLLADAGVQVACAEHTLFSMYSHCKKSTQMSTLQQERA</sequence>
<dbReference type="AlphaFoldDB" id="A0A6P8YJ84"/>
<feature type="compositionally biased region" description="Basic and acidic residues" evidence="4">
    <location>
        <begin position="810"/>
        <end position="819"/>
    </location>
</feature>
<dbReference type="Proteomes" id="UP000515158">
    <property type="component" value="Unplaced"/>
</dbReference>
<dbReference type="PANTHER" id="PTHR45639">
    <property type="entry name" value="HSC70CB, ISOFORM G-RELATED"/>
    <property type="match status" value="1"/>
</dbReference>
<dbReference type="PROSITE" id="PS01036">
    <property type="entry name" value="HSP70_3"/>
    <property type="match status" value="1"/>
</dbReference>
<dbReference type="SUPFAM" id="SSF53067">
    <property type="entry name" value="Actin-like ATPase domain"/>
    <property type="match status" value="2"/>
</dbReference>
<evidence type="ECO:0000256" key="3">
    <source>
        <dbReference type="ARBA" id="ARBA00022840"/>
    </source>
</evidence>
<gene>
    <name evidence="6" type="primary">LOC117641018</name>
</gene>
<dbReference type="RefSeq" id="XP_034234002.1">
    <property type="nucleotide sequence ID" value="XM_034378111.1"/>
</dbReference>
<evidence type="ECO:0000313" key="5">
    <source>
        <dbReference type="Proteomes" id="UP000515158"/>
    </source>
</evidence>
<dbReference type="FunFam" id="3.90.640.10:FF:000003">
    <property type="entry name" value="Molecular chaperone DnaK"/>
    <property type="match status" value="1"/>
</dbReference>
<dbReference type="Gene3D" id="3.90.640.10">
    <property type="entry name" value="Actin, Chain A, domain 4"/>
    <property type="match status" value="1"/>
</dbReference>
<dbReference type="OrthoDB" id="434160at2759"/>
<dbReference type="PRINTS" id="PR00301">
    <property type="entry name" value="HEATSHOCK70"/>
</dbReference>
<dbReference type="GO" id="GO:0140662">
    <property type="term" value="F:ATP-dependent protein folding chaperone"/>
    <property type="evidence" value="ECO:0007669"/>
    <property type="project" value="InterPro"/>
</dbReference>
<dbReference type="CDD" id="cd22249">
    <property type="entry name" value="UDM1_RNF168_RNF169-like"/>
    <property type="match status" value="1"/>
</dbReference>
<comment type="similarity">
    <text evidence="1">Belongs to the heat shock protein 70 family.</text>
</comment>
<dbReference type="InterPro" id="IPR018181">
    <property type="entry name" value="Heat_shock_70_CS"/>
</dbReference>
<feature type="region of interest" description="Disordered" evidence="4">
    <location>
        <begin position="708"/>
        <end position="819"/>
    </location>
</feature>
<dbReference type="GO" id="GO:0034663">
    <property type="term" value="C:endoplasmic reticulum chaperone complex"/>
    <property type="evidence" value="ECO:0007669"/>
    <property type="project" value="TreeGrafter"/>
</dbReference>
<dbReference type="GeneID" id="117641018"/>
<dbReference type="GO" id="GO:0030968">
    <property type="term" value="P:endoplasmic reticulum unfolded protein response"/>
    <property type="evidence" value="ECO:0007669"/>
    <property type="project" value="TreeGrafter"/>
</dbReference>
<evidence type="ECO:0000256" key="4">
    <source>
        <dbReference type="SAM" id="MobiDB-lite"/>
    </source>
</evidence>
<keyword evidence="2" id="KW-0547">Nucleotide-binding</keyword>
<reference evidence="6" key="1">
    <citation type="submission" date="2025-08" db="UniProtKB">
        <authorList>
            <consortium name="RefSeq"/>
        </authorList>
    </citation>
    <scope>IDENTIFICATION</scope>
    <source>
        <tissue evidence="6">Total insect</tissue>
    </source>
</reference>
<dbReference type="Gene3D" id="3.30.420.40">
    <property type="match status" value="2"/>
</dbReference>
<keyword evidence="5" id="KW-1185">Reference proteome</keyword>
<dbReference type="PROSITE" id="PS00297">
    <property type="entry name" value="HSP70_1"/>
    <property type="match status" value="1"/>
</dbReference>
<evidence type="ECO:0000256" key="2">
    <source>
        <dbReference type="ARBA" id="ARBA00022741"/>
    </source>
</evidence>
<dbReference type="InterPro" id="IPR043129">
    <property type="entry name" value="ATPase_NBD"/>
</dbReference>
<protein>
    <submittedName>
        <fullName evidence="6">Ribosome-associated molecular chaperone SSB1-like</fullName>
    </submittedName>
</protein>
<dbReference type="InterPro" id="IPR013126">
    <property type="entry name" value="Hsp_70_fam"/>
</dbReference>
<keyword evidence="3" id="KW-0067">ATP-binding</keyword>
<dbReference type="KEGG" id="tpal:117641018"/>
<dbReference type="InParanoid" id="A0A6P8YJ84"/>
<name>A0A6P8YJ84_THRPL</name>
<feature type="compositionally biased region" description="Basic and acidic residues" evidence="4">
    <location>
        <begin position="708"/>
        <end position="783"/>
    </location>
</feature>
<evidence type="ECO:0000313" key="6">
    <source>
        <dbReference type="RefSeq" id="XP_034234002.1"/>
    </source>
</evidence>